<keyword evidence="3" id="KW-1015">Disulfide bond</keyword>
<keyword evidence="1" id="KW-0813">Transport</keyword>
<dbReference type="CDD" id="cd02956">
    <property type="entry name" value="ybbN"/>
    <property type="match status" value="1"/>
</dbReference>
<evidence type="ECO:0000256" key="1">
    <source>
        <dbReference type="ARBA" id="ARBA00022448"/>
    </source>
</evidence>
<accession>A0A6J7L4K0</accession>
<dbReference type="PANTHER" id="PTHR45663:SF11">
    <property type="entry name" value="GEO12009P1"/>
    <property type="match status" value="1"/>
</dbReference>
<dbReference type="EMBL" id="CAEMXZ010000005">
    <property type="protein sequence ID" value="CAB4322482.1"/>
    <property type="molecule type" value="Genomic_DNA"/>
</dbReference>
<evidence type="ECO:0000313" key="6">
    <source>
        <dbReference type="EMBL" id="CAB4961249.1"/>
    </source>
</evidence>
<protein>
    <submittedName>
        <fullName evidence="6">Unannotated protein</fullName>
    </submittedName>
</protein>
<dbReference type="InterPro" id="IPR011990">
    <property type="entry name" value="TPR-like_helical_dom_sf"/>
</dbReference>
<dbReference type="Gene3D" id="1.25.40.10">
    <property type="entry name" value="Tetratricopeptide repeat domain"/>
    <property type="match status" value="1"/>
</dbReference>
<proteinExistence type="predicted"/>
<name>A0A6J7L4K0_9ZZZZ</name>
<dbReference type="PANTHER" id="PTHR45663">
    <property type="entry name" value="GEO12009P1"/>
    <property type="match status" value="1"/>
</dbReference>
<dbReference type="InterPro" id="IPR013766">
    <property type="entry name" value="Thioredoxin_domain"/>
</dbReference>
<dbReference type="GO" id="GO:0006950">
    <property type="term" value="P:response to stress"/>
    <property type="evidence" value="ECO:0007669"/>
    <property type="project" value="UniProtKB-ARBA"/>
</dbReference>
<dbReference type="SUPFAM" id="SSF52833">
    <property type="entry name" value="Thioredoxin-like"/>
    <property type="match status" value="1"/>
</dbReference>
<dbReference type="EMBL" id="CAFBNC010000234">
    <property type="protein sequence ID" value="CAB4961249.1"/>
    <property type="molecule type" value="Genomic_DNA"/>
</dbReference>
<keyword evidence="2" id="KW-0249">Electron transport</keyword>
<dbReference type="InterPro" id="IPR017937">
    <property type="entry name" value="Thioredoxin_CS"/>
</dbReference>
<evidence type="ECO:0000256" key="2">
    <source>
        <dbReference type="ARBA" id="ARBA00022982"/>
    </source>
</evidence>
<sequence length="236" mass="26126">MTFDTTDATFQTDVLERSLTTPVIVDLWAPWCGPCTTLGPILEKVVAETDGAVVLAKVNVDENPQIAQAFKAQSIPAVHTIIDGKVGPGFLGARPESEVREFVQSILPNRELTDVEKLREIGDEESLLAALELEPADELTICDLAELYAGDSRFEEALRLLDRIPESADSRRIAAYARSEGRYATDESIMDRLGQLLDEVKGDDDARREFLDLLELLGPEDPRTAGLRRQLTSRLF</sequence>
<dbReference type="SUPFAM" id="SSF48452">
    <property type="entry name" value="TPR-like"/>
    <property type="match status" value="1"/>
</dbReference>
<dbReference type="Gene3D" id="3.40.30.10">
    <property type="entry name" value="Glutaredoxin"/>
    <property type="match status" value="1"/>
</dbReference>
<dbReference type="InterPro" id="IPR036249">
    <property type="entry name" value="Thioredoxin-like_sf"/>
</dbReference>
<gene>
    <name evidence="5" type="ORF">UFOPK1392_00217</name>
    <name evidence="6" type="ORF">UFOPK3733_02463</name>
</gene>
<evidence type="ECO:0000256" key="3">
    <source>
        <dbReference type="ARBA" id="ARBA00023157"/>
    </source>
</evidence>
<dbReference type="PROSITE" id="PS00194">
    <property type="entry name" value="THIOREDOXIN_1"/>
    <property type="match status" value="1"/>
</dbReference>
<dbReference type="Pfam" id="PF14561">
    <property type="entry name" value="TPR_20"/>
    <property type="match status" value="1"/>
</dbReference>
<dbReference type="PROSITE" id="PS51352">
    <property type="entry name" value="THIOREDOXIN_2"/>
    <property type="match status" value="1"/>
</dbReference>
<evidence type="ECO:0000313" key="5">
    <source>
        <dbReference type="EMBL" id="CAB4322482.1"/>
    </source>
</evidence>
<dbReference type="AlphaFoldDB" id="A0A6J7L4K0"/>
<organism evidence="6">
    <name type="scientific">freshwater metagenome</name>
    <dbReference type="NCBI Taxonomy" id="449393"/>
    <lineage>
        <taxon>unclassified sequences</taxon>
        <taxon>metagenomes</taxon>
        <taxon>ecological metagenomes</taxon>
    </lineage>
</organism>
<reference evidence="6" key="1">
    <citation type="submission" date="2020-05" db="EMBL/GenBank/DDBJ databases">
        <authorList>
            <person name="Chiriac C."/>
            <person name="Salcher M."/>
            <person name="Ghai R."/>
            <person name="Kavagutti S V."/>
        </authorList>
    </citation>
    <scope>NUCLEOTIDE SEQUENCE</scope>
</reference>
<dbReference type="GO" id="GO:0005829">
    <property type="term" value="C:cytosol"/>
    <property type="evidence" value="ECO:0007669"/>
    <property type="project" value="TreeGrafter"/>
</dbReference>
<dbReference type="GO" id="GO:0045454">
    <property type="term" value="P:cell redox homeostasis"/>
    <property type="evidence" value="ECO:0007669"/>
    <property type="project" value="TreeGrafter"/>
</dbReference>
<evidence type="ECO:0000259" key="4">
    <source>
        <dbReference type="PROSITE" id="PS51352"/>
    </source>
</evidence>
<dbReference type="GO" id="GO:0015035">
    <property type="term" value="F:protein-disulfide reductase activity"/>
    <property type="evidence" value="ECO:0007669"/>
    <property type="project" value="TreeGrafter"/>
</dbReference>
<feature type="domain" description="Thioredoxin" evidence="4">
    <location>
        <begin position="1"/>
        <end position="108"/>
    </location>
</feature>
<dbReference type="Pfam" id="PF00085">
    <property type="entry name" value="Thioredoxin"/>
    <property type="match status" value="1"/>
</dbReference>